<evidence type="ECO:0000313" key="8">
    <source>
        <dbReference type="Proteomes" id="UP000565572"/>
    </source>
</evidence>
<evidence type="ECO:0000313" key="7">
    <source>
        <dbReference type="EMBL" id="MBB3327850.1"/>
    </source>
</evidence>
<feature type="DNA-binding region" description="H-T-H motif" evidence="4">
    <location>
        <begin position="48"/>
        <end position="67"/>
    </location>
</feature>
<dbReference type="InterPro" id="IPR001647">
    <property type="entry name" value="HTH_TetR"/>
</dbReference>
<reference evidence="7 8" key="1">
    <citation type="submission" date="2020-08" db="EMBL/GenBank/DDBJ databases">
        <title>Sequencing the genomes of 1000 actinobacteria strains.</title>
        <authorList>
            <person name="Klenk H.-P."/>
        </authorList>
    </citation>
    <scope>NUCLEOTIDE SEQUENCE [LARGE SCALE GENOMIC DNA]</scope>
    <source>
        <strain evidence="7 8">DSM 11053</strain>
    </source>
</reference>
<dbReference type="InterPro" id="IPR009057">
    <property type="entry name" value="Homeodomain-like_sf"/>
</dbReference>
<evidence type="ECO:0000256" key="5">
    <source>
        <dbReference type="SAM" id="MobiDB-lite"/>
    </source>
</evidence>
<evidence type="ECO:0000256" key="1">
    <source>
        <dbReference type="ARBA" id="ARBA00023015"/>
    </source>
</evidence>
<accession>A0A7W5JX45</accession>
<dbReference type="GO" id="GO:0003700">
    <property type="term" value="F:DNA-binding transcription factor activity"/>
    <property type="evidence" value="ECO:0007669"/>
    <property type="project" value="TreeGrafter"/>
</dbReference>
<proteinExistence type="predicted"/>
<evidence type="ECO:0000256" key="4">
    <source>
        <dbReference type="PROSITE-ProRule" id="PRU00335"/>
    </source>
</evidence>
<feature type="domain" description="HTH tetR-type" evidence="6">
    <location>
        <begin position="25"/>
        <end position="85"/>
    </location>
</feature>
<dbReference type="PROSITE" id="PS50977">
    <property type="entry name" value="HTH_TETR_2"/>
    <property type="match status" value="1"/>
</dbReference>
<dbReference type="RefSeq" id="WP_183339339.1">
    <property type="nucleotide sequence ID" value="NZ_JACHZG010000001.1"/>
</dbReference>
<dbReference type="SUPFAM" id="SSF46689">
    <property type="entry name" value="Homeodomain-like"/>
    <property type="match status" value="1"/>
</dbReference>
<evidence type="ECO:0000256" key="2">
    <source>
        <dbReference type="ARBA" id="ARBA00023125"/>
    </source>
</evidence>
<dbReference type="Pfam" id="PF16859">
    <property type="entry name" value="TetR_C_11"/>
    <property type="match status" value="1"/>
</dbReference>
<protein>
    <submittedName>
        <fullName evidence="7">AcrR family transcriptional regulator</fullName>
    </submittedName>
</protein>
<organism evidence="7 8">
    <name type="scientific">Microlunatus antarcticus</name>
    <dbReference type="NCBI Taxonomy" id="53388"/>
    <lineage>
        <taxon>Bacteria</taxon>
        <taxon>Bacillati</taxon>
        <taxon>Actinomycetota</taxon>
        <taxon>Actinomycetes</taxon>
        <taxon>Propionibacteriales</taxon>
        <taxon>Propionibacteriaceae</taxon>
        <taxon>Microlunatus</taxon>
    </lineage>
</organism>
<keyword evidence="1" id="KW-0805">Transcription regulation</keyword>
<feature type="region of interest" description="Disordered" evidence="5">
    <location>
        <begin position="1"/>
        <end position="23"/>
    </location>
</feature>
<dbReference type="AlphaFoldDB" id="A0A7W5JX45"/>
<dbReference type="Gene3D" id="1.10.10.60">
    <property type="entry name" value="Homeodomain-like"/>
    <property type="match status" value="1"/>
</dbReference>
<dbReference type="Proteomes" id="UP000565572">
    <property type="component" value="Unassembled WGS sequence"/>
</dbReference>
<dbReference type="PANTHER" id="PTHR30055">
    <property type="entry name" value="HTH-TYPE TRANSCRIPTIONAL REGULATOR RUTR"/>
    <property type="match status" value="1"/>
</dbReference>
<dbReference type="EMBL" id="JACHZG010000001">
    <property type="protein sequence ID" value="MBB3327850.1"/>
    <property type="molecule type" value="Genomic_DNA"/>
</dbReference>
<evidence type="ECO:0000256" key="3">
    <source>
        <dbReference type="ARBA" id="ARBA00023163"/>
    </source>
</evidence>
<dbReference type="GO" id="GO:0000976">
    <property type="term" value="F:transcription cis-regulatory region binding"/>
    <property type="evidence" value="ECO:0007669"/>
    <property type="project" value="TreeGrafter"/>
</dbReference>
<dbReference type="InterPro" id="IPR036271">
    <property type="entry name" value="Tet_transcr_reg_TetR-rel_C_sf"/>
</dbReference>
<dbReference type="Pfam" id="PF00440">
    <property type="entry name" value="TetR_N"/>
    <property type="match status" value="1"/>
</dbReference>
<dbReference type="PANTHER" id="PTHR30055:SF148">
    <property type="entry name" value="TETR-FAMILY TRANSCRIPTIONAL REGULATOR"/>
    <property type="match status" value="1"/>
</dbReference>
<dbReference type="Gene3D" id="1.10.357.10">
    <property type="entry name" value="Tetracycline Repressor, domain 2"/>
    <property type="match status" value="1"/>
</dbReference>
<gene>
    <name evidence="7" type="ORF">FHX39_002794</name>
</gene>
<dbReference type="InterPro" id="IPR011075">
    <property type="entry name" value="TetR_C"/>
</dbReference>
<keyword evidence="3" id="KW-0804">Transcription</keyword>
<dbReference type="SUPFAM" id="SSF48498">
    <property type="entry name" value="Tetracyclin repressor-like, C-terminal domain"/>
    <property type="match status" value="1"/>
</dbReference>
<evidence type="ECO:0000259" key="6">
    <source>
        <dbReference type="PROSITE" id="PS50977"/>
    </source>
</evidence>
<comment type="caution">
    <text evidence="7">The sequence shown here is derived from an EMBL/GenBank/DDBJ whole genome shotgun (WGS) entry which is preliminary data.</text>
</comment>
<dbReference type="InterPro" id="IPR050109">
    <property type="entry name" value="HTH-type_TetR-like_transc_reg"/>
</dbReference>
<name>A0A7W5JX45_9ACTN</name>
<keyword evidence="2 4" id="KW-0238">DNA-binding</keyword>
<keyword evidence="8" id="KW-1185">Reference proteome</keyword>
<sequence length="216" mass="23016">MEDEEGARAIRRPGAGGRAGRPFDHSRDAEILAITLDALAERDYEHVALDAIAVRAGRAKTTLYRRWPTKADLVLAAVHAAGGPPEAEDLPDRGSLRDDLLAVIDSPWLGGPERRLAVFAGLASAARTSPALGDAVRMRMTEPYVALYRALLQRAVDRGEVASELGGKVPLLAEVIPAMSSHRLGASREAVGRAFFVGVVDDVVLPALGLSRVRGE</sequence>